<evidence type="ECO:0000256" key="2">
    <source>
        <dbReference type="ARBA" id="ARBA00005695"/>
    </source>
</evidence>
<dbReference type="SUPFAM" id="SSF53850">
    <property type="entry name" value="Periplasmic binding protein-like II"/>
    <property type="match status" value="1"/>
</dbReference>
<dbReference type="GO" id="GO:0043190">
    <property type="term" value="C:ATP-binding cassette (ABC) transporter complex"/>
    <property type="evidence" value="ECO:0007669"/>
    <property type="project" value="InterPro"/>
</dbReference>
<comment type="caution">
    <text evidence="8">The sequence shown here is derived from an EMBL/GenBank/DDBJ whole genome shotgun (WGS) entry which is preliminary data.</text>
</comment>
<dbReference type="CDD" id="cd00995">
    <property type="entry name" value="PBP2_NikA_DppA_OppA_like"/>
    <property type="match status" value="1"/>
</dbReference>
<dbReference type="Gene3D" id="3.40.190.10">
    <property type="entry name" value="Periplasmic binding protein-like II"/>
    <property type="match status" value="1"/>
</dbReference>
<sequence>MNTHLRLPRRGRFRALVATLAVATLSLSACGGSADQTTSDGTTSVSGAASEAPTLRLGLTRAITNVHPHKGGSADSQGSIIGSIYEALTKVTVDGEAAPSLAAAWEQLDDLTWTFTIRPDATFSDGTPVTAQDVAWNFEKLLDKEYVGTAGASLRKFTSSVTATSDDTVTFSLAAPAIDLPSRLWNLYIVSPAYAESGANLDLTALGSGPYVLDDLDLENGARLSANPYWTGTRPDFDTVDYLVLASEAQRVAAVQAHEVDIVLNLAPLSTDGLGGDDSTVILEQGAQPFVLAINERKSGSPLAEATVRQALNYATDKQSIIDALLKSAVVPLPGQVLFEPYGEQNPDLSAYPYDPTKARELLSEAGYSDGLQLELDVPSGTYVAAEAAAQAIAAQWAEVGITLTLTVTPFPAWVERQQGDDDQASDLVYINWGGSSPTDLNGKLGPFTSTHIQGHVDAPNYDAFYDQALKATTWEERQTAINEALRVYHDEAHTVFLYASPFTGVVSKSVTWEPRAFRYLYAYEVGRA</sequence>
<dbReference type="InterPro" id="IPR030678">
    <property type="entry name" value="Peptide/Ni-bd"/>
</dbReference>
<evidence type="ECO:0000256" key="4">
    <source>
        <dbReference type="ARBA" id="ARBA00022729"/>
    </source>
</evidence>
<keyword evidence="4 6" id="KW-0732">Signal</keyword>
<dbReference type="RefSeq" id="WP_205258633.1">
    <property type="nucleotide sequence ID" value="NZ_JAERWK010000001.1"/>
</dbReference>
<organism evidence="8 9">
    <name type="scientific">Nakamurella leprariae</name>
    <dbReference type="NCBI Taxonomy" id="2803911"/>
    <lineage>
        <taxon>Bacteria</taxon>
        <taxon>Bacillati</taxon>
        <taxon>Actinomycetota</taxon>
        <taxon>Actinomycetes</taxon>
        <taxon>Nakamurellales</taxon>
        <taxon>Nakamurellaceae</taxon>
        <taxon>Nakamurella</taxon>
    </lineage>
</organism>
<evidence type="ECO:0000256" key="5">
    <source>
        <dbReference type="SAM" id="MobiDB-lite"/>
    </source>
</evidence>
<keyword evidence="3" id="KW-0813">Transport</keyword>
<dbReference type="GO" id="GO:0042597">
    <property type="term" value="C:periplasmic space"/>
    <property type="evidence" value="ECO:0007669"/>
    <property type="project" value="UniProtKB-ARBA"/>
</dbReference>
<evidence type="ECO:0000313" key="8">
    <source>
        <dbReference type="EMBL" id="MBM9465674.1"/>
    </source>
</evidence>
<dbReference type="InterPro" id="IPR039424">
    <property type="entry name" value="SBP_5"/>
</dbReference>
<accession>A0A938YCI0</accession>
<evidence type="ECO:0000256" key="1">
    <source>
        <dbReference type="ARBA" id="ARBA00004196"/>
    </source>
</evidence>
<proteinExistence type="inferred from homology"/>
<dbReference type="Proteomes" id="UP000663792">
    <property type="component" value="Unassembled WGS sequence"/>
</dbReference>
<feature type="compositionally biased region" description="Polar residues" evidence="5">
    <location>
        <begin position="34"/>
        <end position="47"/>
    </location>
</feature>
<name>A0A938YCI0_9ACTN</name>
<dbReference type="PANTHER" id="PTHR30290">
    <property type="entry name" value="PERIPLASMIC BINDING COMPONENT OF ABC TRANSPORTER"/>
    <property type="match status" value="1"/>
</dbReference>
<comment type="subcellular location">
    <subcellularLocation>
        <location evidence="1">Cell envelope</location>
    </subcellularLocation>
</comment>
<feature type="signal peptide" evidence="6">
    <location>
        <begin position="1"/>
        <end position="29"/>
    </location>
</feature>
<feature type="domain" description="Solute-binding protein family 5" evidence="7">
    <location>
        <begin position="98"/>
        <end position="442"/>
    </location>
</feature>
<dbReference type="GO" id="GO:1904680">
    <property type="term" value="F:peptide transmembrane transporter activity"/>
    <property type="evidence" value="ECO:0007669"/>
    <property type="project" value="TreeGrafter"/>
</dbReference>
<evidence type="ECO:0000256" key="6">
    <source>
        <dbReference type="SAM" id="SignalP"/>
    </source>
</evidence>
<feature type="chain" id="PRO_5038800951" evidence="6">
    <location>
        <begin position="30"/>
        <end position="529"/>
    </location>
</feature>
<evidence type="ECO:0000256" key="3">
    <source>
        <dbReference type="ARBA" id="ARBA00022448"/>
    </source>
</evidence>
<dbReference type="GO" id="GO:0030313">
    <property type="term" value="C:cell envelope"/>
    <property type="evidence" value="ECO:0007669"/>
    <property type="project" value="UniProtKB-SubCell"/>
</dbReference>
<gene>
    <name evidence="8" type="ORF">JL106_00075</name>
</gene>
<dbReference type="Gene3D" id="3.10.105.10">
    <property type="entry name" value="Dipeptide-binding Protein, Domain 3"/>
    <property type="match status" value="1"/>
</dbReference>
<evidence type="ECO:0000313" key="9">
    <source>
        <dbReference type="Proteomes" id="UP000663792"/>
    </source>
</evidence>
<reference evidence="8" key="1">
    <citation type="submission" date="2021-01" db="EMBL/GenBank/DDBJ databases">
        <title>YIM 132084 draft genome.</title>
        <authorList>
            <person name="An D."/>
        </authorList>
    </citation>
    <scope>NUCLEOTIDE SEQUENCE</scope>
    <source>
        <strain evidence="8">YIM 132084</strain>
    </source>
</reference>
<dbReference type="InterPro" id="IPR000914">
    <property type="entry name" value="SBP_5_dom"/>
</dbReference>
<dbReference type="AlphaFoldDB" id="A0A938YCI0"/>
<feature type="region of interest" description="Disordered" evidence="5">
    <location>
        <begin position="31"/>
        <end position="50"/>
    </location>
</feature>
<dbReference type="GO" id="GO:0015833">
    <property type="term" value="P:peptide transport"/>
    <property type="evidence" value="ECO:0007669"/>
    <property type="project" value="TreeGrafter"/>
</dbReference>
<comment type="similarity">
    <text evidence="2">Belongs to the bacterial solute-binding protein 5 family.</text>
</comment>
<evidence type="ECO:0000259" key="7">
    <source>
        <dbReference type="Pfam" id="PF00496"/>
    </source>
</evidence>
<keyword evidence="9" id="KW-1185">Reference proteome</keyword>
<dbReference type="PIRSF" id="PIRSF002741">
    <property type="entry name" value="MppA"/>
    <property type="match status" value="1"/>
</dbReference>
<dbReference type="EMBL" id="JAERWK010000001">
    <property type="protein sequence ID" value="MBM9465674.1"/>
    <property type="molecule type" value="Genomic_DNA"/>
</dbReference>
<protein>
    <submittedName>
        <fullName evidence="8">ABC transporter substrate-binding protein</fullName>
    </submittedName>
</protein>
<dbReference type="PROSITE" id="PS51257">
    <property type="entry name" value="PROKAR_LIPOPROTEIN"/>
    <property type="match status" value="1"/>
</dbReference>
<dbReference type="PANTHER" id="PTHR30290:SF10">
    <property type="entry name" value="PERIPLASMIC OLIGOPEPTIDE-BINDING PROTEIN-RELATED"/>
    <property type="match status" value="1"/>
</dbReference>
<dbReference type="Pfam" id="PF00496">
    <property type="entry name" value="SBP_bac_5"/>
    <property type="match status" value="1"/>
</dbReference>